<dbReference type="InterPro" id="IPR025948">
    <property type="entry name" value="HTH-like_dom"/>
</dbReference>
<dbReference type="PANTHER" id="PTHR46889:SF4">
    <property type="entry name" value="TRANSPOSASE INSO FOR INSERTION SEQUENCE ELEMENT IS911B-RELATED"/>
    <property type="match status" value="1"/>
</dbReference>
<evidence type="ECO:0000256" key="1">
    <source>
        <dbReference type="ARBA" id="ARBA00002286"/>
    </source>
</evidence>
<dbReference type="InterPro" id="IPR012337">
    <property type="entry name" value="RNaseH-like_sf"/>
</dbReference>
<dbReference type="NCBIfam" id="NF033516">
    <property type="entry name" value="transpos_IS3"/>
    <property type="match status" value="1"/>
</dbReference>
<comment type="function">
    <text evidence="1">Involved in the transposition of the insertion sequence.</text>
</comment>
<organism evidence="3 4">
    <name type="scientific">Actinokineospora spheciospongiae</name>
    <dbReference type="NCBI Taxonomy" id="909613"/>
    <lineage>
        <taxon>Bacteria</taxon>
        <taxon>Bacillati</taxon>
        <taxon>Actinomycetota</taxon>
        <taxon>Actinomycetes</taxon>
        <taxon>Pseudonocardiales</taxon>
        <taxon>Pseudonocardiaceae</taxon>
        <taxon>Actinokineospora</taxon>
    </lineage>
</organism>
<sequence length="293" mass="32848">MTDIYEFIDGEKGTYPVAAMCEWMGVSRSGFHDWRTRPNSATTERRKSLKDEIGVVFAESRRTYGYRRAHAALARKGVHAGPELVRALMRELGLIPVGPRPRQVTTVRAPDAHATPDLIGRDFTADRPGHKLVGDITYVPTGQGWLYLATVIDCATRKIIGWATADHMRTSLVCDAITMATTNTTLTDNVVFHSDRGTQYTSAEFRHHLRDHGITPSLGRTGVCWDNALAESFFAALKNELVHTTTFHTHTQARREISAYIELFYNHTRLHSTLGYITPNEAENHYQHTKAAA</sequence>
<dbReference type="AlphaFoldDB" id="W7IM49"/>
<dbReference type="PANTHER" id="PTHR46889">
    <property type="entry name" value="TRANSPOSASE INSF FOR INSERTION SEQUENCE IS3B-RELATED"/>
    <property type="match status" value="1"/>
</dbReference>
<evidence type="ECO:0000259" key="2">
    <source>
        <dbReference type="PROSITE" id="PS50994"/>
    </source>
</evidence>
<dbReference type="GO" id="GO:0003676">
    <property type="term" value="F:nucleic acid binding"/>
    <property type="evidence" value="ECO:0007669"/>
    <property type="project" value="InterPro"/>
</dbReference>
<keyword evidence="4" id="KW-1185">Reference proteome</keyword>
<dbReference type="PATRIC" id="fig|909613.9.peg.3255"/>
<gene>
    <name evidence="3" type="ORF">UO65_3253</name>
</gene>
<dbReference type="InterPro" id="IPR050900">
    <property type="entry name" value="Transposase_IS3/IS150/IS904"/>
</dbReference>
<evidence type="ECO:0000313" key="3">
    <source>
        <dbReference type="EMBL" id="EWC61448.1"/>
    </source>
</evidence>
<dbReference type="GO" id="GO:0015074">
    <property type="term" value="P:DNA integration"/>
    <property type="evidence" value="ECO:0007669"/>
    <property type="project" value="InterPro"/>
</dbReference>
<dbReference type="eggNOG" id="COG2801">
    <property type="taxonomic scope" value="Bacteria"/>
</dbReference>
<evidence type="ECO:0000313" key="4">
    <source>
        <dbReference type="Proteomes" id="UP000019277"/>
    </source>
</evidence>
<proteinExistence type="predicted"/>
<dbReference type="PROSITE" id="PS50994">
    <property type="entry name" value="INTEGRASE"/>
    <property type="match status" value="1"/>
</dbReference>
<dbReference type="Proteomes" id="UP000019277">
    <property type="component" value="Unassembled WGS sequence"/>
</dbReference>
<dbReference type="EMBL" id="AYXG01000110">
    <property type="protein sequence ID" value="EWC61448.1"/>
    <property type="molecule type" value="Genomic_DNA"/>
</dbReference>
<dbReference type="SUPFAM" id="SSF53098">
    <property type="entry name" value="Ribonuclease H-like"/>
    <property type="match status" value="1"/>
</dbReference>
<dbReference type="Gene3D" id="3.30.420.10">
    <property type="entry name" value="Ribonuclease H-like superfamily/Ribonuclease H"/>
    <property type="match status" value="1"/>
</dbReference>
<dbReference type="Pfam" id="PF13276">
    <property type="entry name" value="HTH_21"/>
    <property type="match status" value="1"/>
</dbReference>
<dbReference type="Pfam" id="PF13333">
    <property type="entry name" value="rve_2"/>
    <property type="match status" value="1"/>
</dbReference>
<protein>
    <submittedName>
        <fullName evidence="3">Mobile element protein</fullName>
    </submittedName>
</protein>
<feature type="domain" description="Integrase catalytic" evidence="2">
    <location>
        <begin position="124"/>
        <end position="287"/>
    </location>
</feature>
<dbReference type="Pfam" id="PF00665">
    <property type="entry name" value="rve"/>
    <property type="match status" value="1"/>
</dbReference>
<dbReference type="InterPro" id="IPR048020">
    <property type="entry name" value="Transpos_IS3"/>
</dbReference>
<name>W7IM49_9PSEU</name>
<dbReference type="InterPro" id="IPR036397">
    <property type="entry name" value="RNaseH_sf"/>
</dbReference>
<accession>W7IM49</accession>
<dbReference type="InterPro" id="IPR001584">
    <property type="entry name" value="Integrase_cat-core"/>
</dbReference>
<comment type="caution">
    <text evidence="3">The sequence shown here is derived from an EMBL/GenBank/DDBJ whole genome shotgun (WGS) entry which is preliminary data.</text>
</comment>
<reference evidence="3 4" key="1">
    <citation type="journal article" date="2014" name="Genome Announc.">
        <title>Draft Genome Sequence of the Antitrypanosomally Active Sponge-Associated Bacterium Actinokineospora sp. Strain EG49.</title>
        <authorList>
            <person name="Harjes J."/>
            <person name="Ryu T."/>
            <person name="Abdelmohsen U.R."/>
            <person name="Moitinho-Silva L."/>
            <person name="Horn H."/>
            <person name="Ravasi T."/>
            <person name="Hentschel U."/>
        </authorList>
    </citation>
    <scope>NUCLEOTIDE SEQUENCE [LARGE SCALE GENOMIC DNA]</scope>
    <source>
        <strain evidence="3 4">EG49</strain>
    </source>
</reference>
<dbReference type="STRING" id="909613.UO65_3253"/>